<sequence>MNAPSRNHVTVSGRPGAQVVTPARFSAEDIEEPPEPQKATRPVPPNTTGRRPRPAGPQESAAAVAASAGARR</sequence>
<evidence type="ECO:0000256" key="1">
    <source>
        <dbReference type="SAM" id="MobiDB-lite"/>
    </source>
</evidence>
<reference evidence="2 3" key="1">
    <citation type="journal article" date="2019" name="Int. J. Syst. Evol. Microbiol.">
        <title>The Global Catalogue of Microorganisms (GCM) 10K type strain sequencing project: providing services to taxonomists for standard genome sequencing and annotation.</title>
        <authorList>
            <consortium name="The Broad Institute Genomics Platform"/>
            <consortium name="The Broad Institute Genome Sequencing Center for Infectious Disease"/>
            <person name="Wu L."/>
            <person name="Ma J."/>
        </authorList>
    </citation>
    <scope>NUCLEOTIDE SEQUENCE [LARGE SCALE GENOMIC DNA]</scope>
    <source>
        <strain evidence="2 3">JCM 11574</strain>
    </source>
</reference>
<feature type="compositionally biased region" description="Low complexity" evidence="1">
    <location>
        <begin position="56"/>
        <end position="72"/>
    </location>
</feature>
<organism evidence="2 3">
    <name type="scientific">Streptomyces rameus</name>
    <dbReference type="NCBI Taxonomy" id="68261"/>
    <lineage>
        <taxon>Bacteria</taxon>
        <taxon>Bacillati</taxon>
        <taxon>Actinomycetota</taxon>
        <taxon>Actinomycetes</taxon>
        <taxon>Kitasatosporales</taxon>
        <taxon>Streptomycetaceae</taxon>
        <taxon>Streptomyces</taxon>
    </lineage>
</organism>
<keyword evidence="3" id="KW-1185">Reference proteome</keyword>
<dbReference type="EMBL" id="BAAAVM010000101">
    <property type="protein sequence ID" value="GAA2771072.1"/>
    <property type="molecule type" value="Genomic_DNA"/>
</dbReference>
<dbReference type="RefSeq" id="WP_345056934.1">
    <property type="nucleotide sequence ID" value="NZ_BAAAVM010000101.1"/>
</dbReference>
<accession>A0ABN3UZ05</accession>
<protein>
    <submittedName>
        <fullName evidence="2">Uncharacterized protein</fullName>
    </submittedName>
</protein>
<gene>
    <name evidence="2" type="ORF">GCM10010521_55820</name>
</gene>
<name>A0ABN3UZ05_9ACTN</name>
<evidence type="ECO:0000313" key="2">
    <source>
        <dbReference type="EMBL" id="GAA2771072.1"/>
    </source>
</evidence>
<feature type="region of interest" description="Disordered" evidence="1">
    <location>
        <begin position="1"/>
        <end position="72"/>
    </location>
</feature>
<dbReference type="Proteomes" id="UP001500893">
    <property type="component" value="Unassembled WGS sequence"/>
</dbReference>
<comment type="caution">
    <text evidence="2">The sequence shown here is derived from an EMBL/GenBank/DDBJ whole genome shotgun (WGS) entry which is preliminary data.</text>
</comment>
<evidence type="ECO:0000313" key="3">
    <source>
        <dbReference type="Proteomes" id="UP001500893"/>
    </source>
</evidence>
<feature type="compositionally biased region" description="Polar residues" evidence="1">
    <location>
        <begin position="1"/>
        <end position="10"/>
    </location>
</feature>
<proteinExistence type="predicted"/>